<feature type="domain" description="ABM" evidence="1">
    <location>
        <begin position="7"/>
        <end position="100"/>
    </location>
</feature>
<sequence length="105" mass="11673">MASDEPVVRMAEIEIDPIHLEAYRKLLAEEIETSVSLEKGVLALNAVAIKGSPEKIRILEIYANRAAYEAHLRTPHFLTYKEGVAGMVTSLTLIEVEPVVMRSKP</sequence>
<dbReference type="InterPro" id="IPR007138">
    <property type="entry name" value="ABM_dom"/>
</dbReference>
<accession>A0A1S7QDA8</accession>
<evidence type="ECO:0000259" key="1">
    <source>
        <dbReference type="PROSITE" id="PS51725"/>
    </source>
</evidence>
<protein>
    <recommendedName>
        <fullName evidence="1">ABM domain-containing protein</fullName>
    </recommendedName>
</protein>
<dbReference type="InterPro" id="IPR050744">
    <property type="entry name" value="AI-2_Isomerase_LsrG"/>
</dbReference>
<evidence type="ECO:0000313" key="2">
    <source>
        <dbReference type="EMBL" id="CUX34708.1"/>
    </source>
</evidence>
<dbReference type="GO" id="GO:0003824">
    <property type="term" value="F:catalytic activity"/>
    <property type="evidence" value="ECO:0007669"/>
    <property type="project" value="TreeGrafter"/>
</dbReference>
<dbReference type="Gene3D" id="3.30.70.100">
    <property type="match status" value="1"/>
</dbReference>
<dbReference type="SUPFAM" id="SSF54909">
    <property type="entry name" value="Dimeric alpha+beta barrel"/>
    <property type="match status" value="1"/>
</dbReference>
<proteinExistence type="predicted"/>
<dbReference type="PANTHER" id="PTHR33336:SF3">
    <property type="entry name" value="ABM DOMAIN-CONTAINING PROTEIN"/>
    <property type="match status" value="1"/>
</dbReference>
<dbReference type="PROSITE" id="PS51725">
    <property type="entry name" value="ABM"/>
    <property type="match status" value="1"/>
</dbReference>
<dbReference type="Proteomes" id="UP000191987">
    <property type="component" value="Unassembled WGS sequence"/>
</dbReference>
<dbReference type="AlphaFoldDB" id="A0A1S7QDA8"/>
<dbReference type="Pfam" id="PF03992">
    <property type="entry name" value="ABM"/>
    <property type="match status" value="1"/>
</dbReference>
<gene>
    <name evidence="2" type="ORF">AGR7C_Cc260443</name>
</gene>
<name>A0A1S7QDA8_9HYPH</name>
<organism evidence="2 3">
    <name type="scientific">Agrobacterium deltaense Zutra 3/1</name>
    <dbReference type="NCBI Taxonomy" id="1183427"/>
    <lineage>
        <taxon>Bacteria</taxon>
        <taxon>Pseudomonadati</taxon>
        <taxon>Pseudomonadota</taxon>
        <taxon>Alphaproteobacteria</taxon>
        <taxon>Hyphomicrobiales</taxon>
        <taxon>Rhizobiaceae</taxon>
        <taxon>Rhizobium/Agrobacterium group</taxon>
        <taxon>Agrobacterium</taxon>
    </lineage>
</organism>
<dbReference type="InterPro" id="IPR011008">
    <property type="entry name" value="Dimeric_a/b-barrel"/>
</dbReference>
<dbReference type="PANTHER" id="PTHR33336">
    <property type="entry name" value="QUINOL MONOOXYGENASE YGIN-RELATED"/>
    <property type="match status" value="1"/>
</dbReference>
<reference evidence="2 3" key="1">
    <citation type="submission" date="2016-01" db="EMBL/GenBank/DDBJ databases">
        <authorList>
            <person name="Oliw E.H."/>
        </authorList>
    </citation>
    <scope>NUCLEOTIDE SEQUENCE [LARGE SCALE GENOMIC DNA]</scope>
    <source>
        <strain evidence="2 3">Zutra 3-1</strain>
    </source>
</reference>
<dbReference type="EMBL" id="FBWG01000019">
    <property type="protein sequence ID" value="CUX34708.1"/>
    <property type="molecule type" value="Genomic_DNA"/>
</dbReference>
<evidence type="ECO:0000313" key="3">
    <source>
        <dbReference type="Proteomes" id="UP000191987"/>
    </source>
</evidence>